<dbReference type="Pfam" id="PF26621">
    <property type="entry name" value="DUF8198"/>
    <property type="match status" value="1"/>
</dbReference>
<keyword evidence="3" id="KW-1185">Reference proteome</keyword>
<dbReference type="RefSeq" id="WP_164209813.1">
    <property type="nucleotide sequence ID" value="NZ_JAAGSC010000031.1"/>
</dbReference>
<dbReference type="AlphaFoldDB" id="A0A845UZN0"/>
<dbReference type="EMBL" id="JAAGSC010000031">
    <property type="protein sequence ID" value="NDY94516.1"/>
    <property type="molecule type" value="Genomic_DNA"/>
</dbReference>
<evidence type="ECO:0000259" key="1">
    <source>
        <dbReference type="Pfam" id="PF26621"/>
    </source>
</evidence>
<comment type="caution">
    <text evidence="2">The sequence shown here is derived from an EMBL/GenBank/DDBJ whole genome shotgun (WGS) entry which is preliminary data.</text>
</comment>
<dbReference type="Proteomes" id="UP000484885">
    <property type="component" value="Unassembled WGS sequence"/>
</dbReference>
<sequence length="240" mass="27419">MTLSASYRHLHEQILLNQELGRRIQALDVPHARSLARLQHWQLQRLDATYQDLRDDPRYLPACEFFLHELYGGRDFVERDRQLMRAAPVMRRFLPDHLLAAVGDAMQLQAVSLQFDLALAELLVAVDPITQPDYARAYRAHGDWAGRERQLVLIRELGELLGETVQRPLVHRLIRLMHGPAVVAGFGMLQVFLRDGLDAFAEMGPADHFLDTISARERAGLEAMRAGSDWPFERWIGQGP</sequence>
<feature type="domain" description="DUF8198" evidence="1">
    <location>
        <begin position="28"/>
        <end position="231"/>
    </location>
</feature>
<evidence type="ECO:0000313" key="2">
    <source>
        <dbReference type="EMBL" id="NDY94516.1"/>
    </source>
</evidence>
<dbReference type="InterPro" id="IPR058063">
    <property type="entry name" value="FFLEE_fam"/>
</dbReference>
<dbReference type="InterPro" id="IPR058511">
    <property type="entry name" value="DUF8198"/>
</dbReference>
<reference evidence="2 3" key="1">
    <citation type="submission" date="2020-02" db="EMBL/GenBank/DDBJ databases">
        <authorList>
            <person name="Zhang X.-Y."/>
        </authorList>
    </citation>
    <scope>NUCLEOTIDE SEQUENCE [LARGE SCALE GENOMIC DNA]</scope>
    <source>
        <strain evidence="2 3">C33</strain>
    </source>
</reference>
<dbReference type="NCBIfam" id="NF047641">
    <property type="entry name" value="FFLEE_fam"/>
    <property type="match status" value="1"/>
</dbReference>
<gene>
    <name evidence="2" type="ORF">G3I74_02060</name>
</gene>
<organism evidence="2 3">
    <name type="scientific">Wenzhouxiangella limi</name>
    <dbReference type="NCBI Taxonomy" id="2707351"/>
    <lineage>
        <taxon>Bacteria</taxon>
        <taxon>Pseudomonadati</taxon>
        <taxon>Pseudomonadota</taxon>
        <taxon>Gammaproteobacteria</taxon>
        <taxon>Chromatiales</taxon>
        <taxon>Wenzhouxiangellaceae</taxon>
        <taxon>Wenzhouxiangella</taxon>
    </lineage>
</organism>
<accession>A0A845UZN0</accession>
<proteinExistence type="predicted"/>
<evidence type="ECO:0000313" key="3">
    <source>
        <dbReference type="Proteomes" id="UP000484885"/>
    </source>
</evidence>
<protein>
    <recommendedName>
        <fullName evidence="1">DUF8198 domain-containing protein</fullName>
    </recommendedName>
</protein>
<name>A0A845UZN0_9GAMM</name>